<dbReference type="NCBIfam" id="TIGR00157">
    <property type="entry name" value="ribosome small subunit-dependent GTPase A"/>
    <property type="match status" value="1"/>
</dbReference>
<dbReference type="RefSeq" id="WP_127693195.1">
    <property type="nucleotide sequence ID" value="NZ_SACQ01000002.1"/>
</dbReference>
<keyword evidence="4 10" id="KW-0699">rRNA-binding</keyword>
<keyword evidence="8 10" id="KW-0694">RNA-binding</keyword>
<feature type="binding site" evidence="10">
    <location>
        <position position="273"/>
    </location>
    <ligand>
        <name>Zn(2+)</name>
        <dbReference type="ChEBI" id="CHEBI:29105"/>
    </ligand>
</feature>
<dbReference type="EMBL" id="SACQ01000002">
    <property type="protein sequence ID" value="RVU31337.1"/>
    <property type="molecule type" value="Genomic_DNA"/>
</dbReference>
<dbReference type="PANTHER" id="PTHR32120:SF10">
    <property type="entry name" value="SMALL RIBOSOMAL SUBUNIT BIOGENESIS GTPASE RSGA"/>
    <property type="match status" value="1"/>
</dbReference>
<name>A0A437QA65_9GAMM</name>
<evidence type="ECO:0000256" key="5">
    <source>
        <dbReference type="ARBA" id="ARBA00022741"/>
    </source>
</evidence>
<feature type="domain" description="EngC GTPase" evidence="11">
    <location>
        <begin position="101"/>
        <end position="248"/>
    </location>
</feature>
<feature type="domain" description="CP-type G" evidence="12">
    <location>
        <begin position="82"/>
        <end position="250"/>
    </location>
</feature>
<dbReference type="AlphaFoldDB" id="A0A437QA65"/>
<keyword evidence="5 10" id="KW-0547">Nucleotide-binding</keyword>
<dbReference type="InterPro" id="IPR030378">
    <property type="entry name" value="G_CP_dom"/>
</dbReference>
<evidence type="ECO:0000256" key="1">
    <source>
        <dbReference type="ARBA" id="ARBA00022490"/>
    </source>
</evidence>
<evidence type="ECO:0000256" key="9">
    <source>
        <dbReference type="ARBA" id="ARBA00023134"/>
    </source>
</evidence>
<reference evidence="13 14" key="1">
    <citation type="submission" date="2019-01" db="EMBL/GenBank/DDBJ databases">
        <authorList>
            <person name="Chen W.-M."/>
        </authorList>
    </citation>
    <scope>NUCLEOTIDE SEQUENCE [LARGE SCALE GENOMIC DNA]</scope>
    <source>
        <strain evidence="13 14">HPM-16</strain>
    </source>
</reference>
<evidence type="ECO:0000256" key="10">
    <source>
        <dbReference type="HAMAP-Rule" id="MF_01820"/>
    </source>
</evidence>
<dbReference type="GO" id="GO:0019843">
    <property type="term" value="F:rRNA binding"/>
    <property type="evidence" value="ECO:0007669"/>
    <property type="project" value="UniProtKB-KW"/>
</dbReference>
<dbReference type="InterPro" id="IPR010914">
    <property type="entry name" value="RsgA_GTPase_dom"/>
</dbReference>
<dbReference type="GO" id="GO:0042274">
    <property type="term" value="P:ribosomal small subunit biogenesis"/>
    <property type="evidence" value="ECO:0007669"/>
    <property type="project" value="UniProtKB-UniRule"/>
</dbReference>
<dbReference type="InterPro" id="IPR004881">
    <property type="entry name" value="Ribosome_biogen_GTPase_RsgA"/>
</dbReference>
<dbReference type="CDD" id="cd01854">
    <property type="entry name" value="YjeQ_EngC"/>
    <property type="match status" value="1"/>
</dbReference>
<comment type="function">
    <text evidence="10">One of several proteins that assist in the late maturation steps of the functional core of the 30S ribosomal subunit. Helps release RbfA from mature subunits. May play a role in the assembly of ribosomal proteins into the subunit. Circularly permuted GTPase that catalyzes slow GTP hydrolysis, GTPase activity is stimulated by the 30S ribosomal subunit.</text>
</comment>
<evidence type="ECO:0000256" key="3">
    <source>
        <dbReference type="ARBA" id="ARBA00022723"/>
    </source>
</evidence>
<keyword evidence="9 10" id="KW-0342">GTP-binding</keyword>
<dbReference type="InterPro" id="IPR027417">
    <property type="entry name" value="P-loop_NTPase"/>
</dbReference>
<keyword evidence="1 10" id="KW-0963">Cytoplasm</keyword>
<dbReference type="EC" id="3.6.1.-" evidence="10"/>
<comment type="cofactor">
    <cofactor evidence="10">
        <name>Zn(2+)</name>
        <dbReference type="ChEBI" id="CHEBI:29105"/>
    </cofactor>
    <text evidence="10">Binds 1 zinc ion per subunit.</text>
</comment>
<evidence type="ECO:0000259" key="12">
    <source>
        <dbReference type="PROSITE" id="PS51721"/>
    </source>
</evidence>
<feature type="binding site" evidence="10">
    <location>
        <position position="286"/>
    </location>
    <ligand>
        <name>Zn(2+)</name>
        <dbReference type="ChEBI" id="CHEBI:29105"/>
    </ligand>
</feature>
<dbReference type="SUPFAM" id="SSF52540">
    <property type="entry name" value="P-loop containing nucleoside triphosphate hydrolases"/>
    <property type="match status" value="1"/>
</dbReference>
<dbReference type="GO" id="GO:0005525">
    <property type="term" value="F:GTP binding"/>
    <property type="evidence" value="ECO:0007669"/>
    <property type="project" value="UniProtKB-UniRule"/>
</dbReference>
<dbReference type="PROSITE" id="PS50936">
    <property type="entry name" value="ENGC_GTPASE"/>
    <property type="match status" value="1"/>
</dbReference>
<comment type="caution">
    <text evidence="13">The sequence shown here is derived from an EMBL/GenBank/DDBJ whole genome shotgun (WGS) entry which is preliminary data.</text>
</comment>
<dbReference type="GO" id="GO:0005737">
    <property type="term" value="C:cytoplasm"/>
    <property type="evidence" value="ECO:0007669"/>
    <property type="project" value="UniProtKB-SubCell"/>
</dbReference>
<evidence type="ECO:0000256" key="7">
    <source>
        <dbReference type="ARBA" id="ARBA00022833"/>
    </source>
</evidence>
<keyword evidence="6 10" id="KW-0378">Hydrolase</keyword>
<keyword evidence="14" id="KW-1185">Reference proteome</keyword>
<feature type="binding site" evidence="10">
    <location>
        <position position="280"/>
    </location>
    <ligand>
        <name>Zn(2+)</name>
        <dbReference type="ChEBI" id="CHEBI:29105"/>
    </ligand>
</feature>
<feature type="binding site" evidence="10">
    <location>
        <begin position="140"/>
        <end position="143"/>
    </location>
    <ligand>
        <name>GTP</name>
        <dbReference type="ChEBI" id="CHEBI:37565"/>
    </ligand>
</feature>
<evidence type="ECO:0000256" key="8">
    <source>
        <dbReference type="ARBA" id="ARBA00022884"/>
    </source>
</evidence>
<evidence type="ECO:0000256" key="6">
    <source>
        <dbReference type="ARBA" id="ARBA00022801"/>
    </source>
</evidence>
<evidence type="ECO:0000256" key="4">
    <source>
        <dbReference type="ARBA" id="ARBA00022730"/>
    </source>
</evidence>
<proteinExistence type="inferred from homology"/>
<dbReference type="HAMAP" id="MF_01820">
    <property type="entry name" value="GTPase_RsgA"/>
    <property type="match status" value="1"/>
</dbReference>
<dbReference type="GO" id="GO:0003924">
    <property type="term" value="F:GTPase activity"/>
    <property type="evidence" value="ECO:0007669"/>
    <property type="project" value="UniProtKB-UniRule"/>
</dbReference>
<evidence type="ECO:0000259" key="11">
    <source>
        <dbReference type="PROSITE" id="PS50936"/>
    </source>
</evidence>
<keyword evidence="2 10" id="KW-0690">Ribosome biogenesis</keyword>
<dbReference type="PROSITE" id="PS51721">
    <property type="entry name" value="G_CP"/>
    <property type="match status" value="1"/>
</dbReference>
<feature type="binding site" evidence="10">
    <location>
        <begin position="192"/>
        <end position="200"/>
    </location>
    <ligand>
        <name>GTP</name>
        <dbReference type="ChEBI" id="CHEBI:37565"/>
    </ligand>
</feature>
<keyword evidence="3 10" id="KW-0479">Metal-binding</keyword>
<dbReference type="Gene3D" id="1.10.40.50">
    <property type="entry name" value="Probable gtpase engc, domain 3"/>
    <property type="match status" value="1"/>
</dbReference>
<dbReference type="Proteomes" id="UP000282818">
    <property type="component" value="Unassembled WGS sequence"/>
</dbReference>
<protein>
    <recommendedName>
        <fullName evidence="10">Small ribosomal subunit biogenesis GTPase RsgA</fullName>
        <ecNumber evidence="10">3.6.1.-</ecNumber>
    </recommendedName>
</protein>
<keyword evidence="7 10" id="KW-0862">Zinc</keyword>
<dbReference type="PANTHER" id="PTHR32120">
    <property type="entry name" value="SMALL RIBOSOMAL SUBUNIT BIOGENESIS GTPASE RSGA"/>
    <property type="match status" value="1"/>
</dbReference>
<evidence type="ECO:0000313" key="13">
    <source>
        <dbReference type="EMBL" id="RVU31337.1"/>
    </source>
</evidence>
<comment type="subunit">
    <text evidence="10">Monomer. Associates with 30S ribosomal subunit, binds 16S rRNA.</text>
</comment>
<gene>
    <name evidence="10 13" type="primary">rsgA</name>
    <name evidence="13" type="ORF">EOE65_04950</name>
</gene>
<feature type="binding site" evidence="10">
    <location>
        <position position="278"/>
    </location>
    <ligand>
        <name>Zn(2+)</name>
        <dbReference type="ChEBI" id="CHEBI:29105"/>
    </ligand>
</feature>
<dbReference type="Gene3D" id="3.40.50.300">
    <property type="entry name" value="P-loop containing nucleotide triphosphate hydrolases"/>
    <property type="match status" value="1"/>
</dbReference>
<sequence>MTTIYSLSQLGWSPFFQQQLSLDEWQHYRPARVAAQHRSHFELLTEQGHINLAVSPQLPTITVGDWLLLDSEEQVYRALTRLSEFTRKAAGSQASLQYLAANVDTVFITCSLNEDFNLNRIERYLALVKAANAEAVVVLTKADLCDNPAHYQEQVQQLDALLLVETVDARSSTCIEVLRPWCKQGKTVAFFGSSGVGKSTLVNTLSGVDQQTTGAIRQNDGKGRHTTTSRSLLPTRSGALILDTPGMRELQLVDCEQGVQQAFADIDALAQQCKYADCTHSNEPGCAVLSAIDDGRLAARRLANYQKLLREQAFNTATLAQRREQERNFTRYCRSVMKEVKLRRKGD</sequence>
<comment type="subcellular location">
    <subcellularLocation>
        <location evidence="10">Cytoplasm</location>
    </subcellularLocation>
</comment>
<dbReference type="GO" id="GO:0046872">
    <property type="term" value="F:metal ion binding"/>
    <property type="evidence" value="ECO:0007669"/>
    <property type="project" value="UniProtKB-KW"/>
</dbReference>
<organism evidence="13 14">
    <name type="scientific">Neptunomonas marina</name>
    <dbReference type="NCBI Taxonomy" id="1815562"/>
    <lineage>
        <taxon>Bacteria</taxon>
        <taxon>Pseudomonadati</taxon>
        <taxon>Pseudomonadota</taxon>
        <taxon>Gammaproteobacteria</taxon>
        <taxon>Oceanospirillales</taxon>
        <taxon>Oceanospirillaceae</taxon>
        <taxon>Neptunomonas</taxon>
    </lineage>
</organism>
<accession>A0A437QA65</accession>
<comment type="similarity">
    <text evidence="10">Belongs to the TRAFAC class YlqF/YawG GTPase family. RsgA subfamily.</text>
</comment>
<evidence type="ECO:0000313" key="14">
    <source>
        <dbReference type="Proteomes" id="UP000282818"/>
    </source>
</evidence>
<evidence type="ECO:0000256" key="2">
    <source>
        <dbReference type="ARBA" id="ARBA00022517"/>
    </source>
</evidence>
<dbReference type="Pfam" id="PF03193">
    <property type="entry name" value="RsgA_GTPase"/>
    <property type="match status" value="1"/>
</dbReference>